<evidence type="ECO:0000313" key="3">
    <source>
        <dbReference type="Proteomes" id="UP001254759"/>
    </source>
</evidence>
<comment type="caution">
    <text evidence="2">The sequence shown here is derived from an EMBL/GenBank/DDBJ whole genome shotgun (WGS) entry which is preliminary data.</text>
</comment>
<evidence type="ECO:0000256" key="1">
    <source>
        <dbReference type="SAM" id="SignalP"/>
    </source>
</evidence>
<feature type="signal peptide" evidence="1">
    <location>
        <begin position="1"/>
        <end position="19"/>
    </location>
</feature>
<proteinExistence type="predicted"/>
<organism evidence="2 3">
    <name type="scientific">Pseudoxanthomonas sacheonensis</name>
    <dbReference type="NCBI Taxonomy" id="443615"/>
    <lineage>
        <taxon>Bacteria</taxon>
        <taxon>Pseudomonadati</taxon>
        <taxon>Pseudomonadota</taxon>
        <taxon>Gammaproteobacteria</taxon>
        <taxon>Lysobacterales</taxon>
        <taxon>Lysobacteraceae</taxon>
        <taxon>Pseudoxanthomonas</taxon>
    </lineage>
</organism>
<dbReference type="EMBL" id="JAVDTT010000005">
    <property type="protein sequence ID" value="MDR6843037.1"/>
    <property type="molecule type" value="Genomic_DNA"/>
</dbReference>
<accession>A0ABU1RW82</accession>
<feature type="chain" id="PRO_5045410216" description="DUF2059 domain-containing protein" evidence="1">
    <location>
        <begin position="20"/>
        <end position="187"/>
    </location>
</feature>
<protein>
    <recommendedName>
        <fullName evidence="4">DUF2059 domain-containing protein</fullName>
    </recommendedName>
</protein>
<gene>
    <name evidence="2" type="ORF">J2W94_003344</name>
</gene>
<evidence type="ECO:0008006" key="4">
    <source>
        <dbReference type="Google" id="ProtNLM"/>
    </source>
</evidence>
<dbReference type="RefSeq" id="WP_310095846.1">
    <property type="nucleotide sequence ID" value="NZ_JAVDTT010000005.1"/>
</dbReference>
<sequence length="187" mass="20297">MKQLLVTLTMLAAGVVASAANAEKMAPRLEEAEKLVGLVKPHEQEAQAIRFMIAVAPIDMPAGLADCTVKDAMPAMRSYFASQVMANLSEIEVQQAIEFFQSPAGQAVVAFRLRHEQALLDAATRKEQVADEQVHYPAPLQKELEAFGSTPAGKFFVGDELLAREEIRGRISDLRSEAMAKCLAAAK</sequence>
<evidence type="ECO:0000313" key="2">
    <source>
        <dbReference type="EMBL" id="MDR6843037.1"/>
    </source>
</evidence>
<name>A0ABU1RW82_9GAMM</name>
<reference evidence="2 3" key="1">
    <citation type="submission" date="2023-07" db="EMBL/GenBank/DDBJ databases">
        <title>Sorghum-associated microbial communities from plants grown in Nebraska, USA.</title>
        <authorList>
            <person name="Schachtman D."/>
        </authorList>
    </citation>
    <scope>NUCLEOTIDE SEQUENCE [LARGE SCALE GENOMIC DNA]</scope>
    <source>
        <strain evidence="2 3">BE107</strain>
    </source>
</reference>
<dbReference type="Proteomes" id="UP001254759">
    <property type="component" value="Unassembled WGS sequence"/>
</dbReference>
<keyword evidence="3" id="KW-1185">Reference proteome</keyword>
<keyword evidence="1" id="KW-0732">Signal</keyword>